<sequence length="274" mass="29846">MTFLLPSIRHRAFSLGGETQFLMRGEAARGLYCCSQLQSSPRLGNIQETIHSRGILLKHCQYQKLDMQSTPSRAHTFEHVVFLPSVCQASRPALSFFSLSSRALVTHSFRAPKTRKQNTSSPAHNTLITVPIDRKRIFKMGLNRIIMGLMQKHEEECSALNINNIDRNNDATNLSSSVPEHMYAGTIINPNIQHPSTASTSDNNLHGVSVGPSVGSDTVLISRGQTPRPPPQTQTQPQSPQPNPPSSSPNHNSPAASPPPPHPSPSTTLSAAIT</sequence>
<proteinExistence type="predicted"/>
<comment type="caution">
    <text evidence="2">The sequence shown here is derived from an EMBL/GenBank/DDBJ whole genome shotgun (WGS) entry which is preliminary data.</text>
</comment>
<feature type="compositionally biased region" description="Polar residues" evidence="1">
    <location>
        <begin position="193"/>
        <end position="206"/>
    </location>
</feature>
<protein>
    <submittedName>
        <fullName evidence="2">Uncharacterized protein</fullName>
    </submittedName>
</protein>
<evidence type="ECO:0000313" key="3">
    <source>
        <dbReference type="Proteomes" id="UP001174934"/>
    </source>
</evidence>
<reference evidence="2" key="1">
    <citation type="submission" date="2023-06" db="EMBL/GenBank/DDBJ databases">
        <title>Genome-scale phylogeny and comparative genomics of the fungal order Sordariales.</title>
        <authorList>
            <consortium name="Lawrence Berkeley National Laboratory"/>
            <person name="Hensen N."/>
            <person name="Bonometti L."/>
            <person name="Westerberg I."/>
            <person name="Brannstrom I.O."/>
            <person name="Guillou S."/>
            <person name="Cros-Aarteil S."/>
            <person name="Calhoun S."/>
            <person name="Haridas S."/>
            <person name="Kuo A."/>
            <person name="Mondo S."/>
            <person name="Pangilinan J."/>
            <person name="Riley R."/>
            <person name="LaButti K."/>
            <person name="Andreopoulos B."/>
            <person name="Lipzen A."/>
            <person name="Chen C."/>
            <person name="Yanf M."/>
            <person name="Daum C."/>
            <person name="Ng V."/>
            <person name="Clum A."/>
            <person name="Steindorff A."/>
            <person name="Ohm R."/>
            <person name="Martin F."/>
            <person name="Silar P."/>
            <person name="Natvig D."/>
            <person name="Lalanne C."/>
            <person name="Gautier V."/>
            <person name="Ament-velasquez S.L."/>
            <person name="Kruys A."/>
            <person name="Hutchinson M.I."/>
            <person name="Powell A.J."/>
            <person name="Barry K."/>
            <person name="Miller A.N."/>
            <person name="Grigoriev I.V."/>
            <person name="Debuchy R."/>
            <person name="Gladieux P."/>
            <person name="Thoren M.H."/>
            <person name="Johannesson H."/>
        </authorList>
    </citation>
    <scope>NUCLEOTIDE SEQUENCE</scope>
    <source>
        <strain evidence="2">SMH3391-2</strain>
    </source>
</reference>
<evidence type="ECO:0000256" key="1">
    <source>
        <dbReference type="SAM" id="MobiDB-lite"/>
    </source>
</evidence>
<dbReference type="Proteomes" id="UP001174934">
    <property type="component" value="Unassembled WGS sequence"/>
</dbReference>
<accession>A0AA39XNS4</accession>
<dbReference type="AlphaFoldDB" id="A0AA39XNS4"/>
<name>A0AA39XNS4_9PEZI</name>
<dbReference type="EMBL" id="JAULSR010000001">
    <property type="protein sequence ID" value="KAK0637439.1"/>
    <property type="molecule type" value="Genomic_DNA"/>
</dbReference>
<evidence type="ECO:0000313" key="2">
    <source>
        <dbReference type="EMBL" id="KAK0637439.1"/>
    </source>
</evidence>
<organism evidence="2 3">
    <name type="scientific">Bombardia bombarda</name>
    <dbReference type="NCBI Taxonomy" id="252184"/>
    <lineage>
        <taxon>Eukaryota</taxon>
        <taxon>Fungi</taxon>
        <taxon>Dikarya</taxon>
        <taxon>Ascomycota</taxon>
        <taxon>Pezizomycotina</taxon>
        <taxon>Sordariomycetes</taxon>
        <taxon>Sordariomycetidae</taxon>
        <taxon>Sordariales</taxon>
        <taxon>Lasiosphaeriaceae</taxon>
        <taxon>Bombardia</taxon>
    </lineage>
</organism>
<keyword evidence="3" id="KW-1185">Reference proteome</keyword>
<gene>
    <name evidence="2" type="ORF">B0T17DRAFT_109921</name>
</gene>
<feature type="region of interest" description="Disordered" evidence="1">
    <location>
        <begin position="193"/>
        <end position="274"/>
    </location>
</feature>